<proteinExistence type="inferred from homology"/>
<keyword evidence="5" id="KW-1133">Transmembrane helix</keyword>
<evidence type="ECO:0000256" key="2">
    <source>
        <dbReference type="ARBA" id="ARBA00005808"/>
    </source>
</evidence>
<evidence type="ECO:0000256" key="6">
    <source>
        <dbReference type="ARBA" id="ARBA00023136"/>
    </source>
</evidence>
<sequence length="544" mass="59385">MMDSKLSLDSEEASTVDKGVVSFRILGGKNLSKLFSSSTLLSNPIVGVMIGILVTVLVQSSATSTSIIVSLVSAGVEVRHAIPMILGSNVGTSVTNTIVSITQASDREVFRRAFAAATVHDMFNWLSVFVLMSLEMATGFLEVLTSHIVNSMPLNGTSGNGGPDILKPIVKPFTNAIVRVDKKVLIGWSVDDPLYKNVTSVMQKDCGESECNYLLALLGFNGLNLSDTIVGVFLLIFALGLLIICLLVIMKSLNSMLGSSMAIFIQKVINAEFPYARWLTGYIAMVIGAVITILVRSSSIFTSTLTPLCGMGLVTLETAYPMTLGSNIGTTTTSIIASLAAEGKYLRPSVQIAFVHLFFNIVGILIFYPIPAMRWPLPLARKLGDITSRYRWFAGAYLLFMFFLLPAAIFILSMIGPYALYGVLGPSLILLFIVIGVTLVQNYKPSFLPPVLRNWNFLPIYLRSLEPIDNFLKSKICFKLCRCRNCFTDPESGKEDKENNGNLVSVHELAQQPSILSNKNERIAMDQKKKDNEEVAILANSNLA</sequence>
<evidence type="ECO:0000256" key="1">
    <source>
        <dbReference type="ARBA" id="ARBA00004424"/>
    </source>
</evidence>
<dbReference type="NCBIfam" id="NF037997">
    <property type="entry name" value="Na_Pi_symport"/>
    <property type="match status" value="1"/>
</dbReference>
<evidence type="ECO:0000256" key="3">
    <source>
        <dbReference type="ARBA" id="ARBA00022475"/>
    </source>
</evidence>
<dbReference type="GO" id="GO:0016324">
    <property type="term" value="C:apical plasma membrane"/>
    <property type="evidence" value="ECO:0007669"/>
    <property type="project" value="UniProtKB-SubCell"/>
</dbReference>
<evidence type="ECO:0000256" key="5">
    <source>
        <dbReference type="ARBA" id="ARBA00022989"/>
    </source>
</evidence>
<dbReference type="AlphaFoldDB" id="A0A7R8H4R5"/>
<dbReference type="PANTHER" id="PTHR10010">
    <property type="entry name" value="SOLUTE CARRIER FAMILY 34 SODIUM PHOSPHATE , MEMBER 2-RELATED"/>
    <property type="match status" value="1"/>
</dbReference>
<evidence type="ECO:0000313" key="7">
    <source>
        <dbReference type="EMBL" id="CAF2852847.1"/>
    </source>
</evidence>
<gene>
    <name evidence="7" type="ORF">LSAA_5400</name>
</gene>
<dbReference type="OrthoDB" id="76259at2759"/>
<evidence type="ECO:0000313" key="8">
    <source>
        <dbReference type="Proteomes" id="UP000675881"/>
    </source>
</evidence>
<comment type="subcellular location">
    <subcellularLocation>
        <location evidence="1">Apical cell membrane</location>
        <topology evidence="1">Multi-pass membrane protein</topology>
    </subcellularLocation>
</comment>
<dbReference type="EMBL" id="HG994593">
    <property type="protein sequence ID" value="CAF2852847.1"/>
    <property type="molecule type" value="Genomic_DNA"/>
</dbReference>
<dbReference type="NCBIfam" id="TIGR01013">
    <property type="entry name" value="2a58"/>
    <property type="match status" value="1"/>
</dbReference>
<protein>
    <submittedName>
        <fullName evidence="7">SLC34A</fullName>
    </submittedName>
</protein>
<dbReference type="GO" id="GO:0005436">
    <property type="term" value="F:sodium:phosphate symporter activity"/>
    <property type="evidence" value="ECO:0007669"/>
    <property type="project" value="InterPro"/>
</dbReference>
<reference evidence="7" key="1">
    <citation type="submission" date="2021-02" db="EMBL/GenBank/DDBJ databases">
        <authorList>
            <person name="Bekaert M."/>
        </authorList>
    </citation>
    <scope>NUCLEOTIDE SEQUENCE</scope>
    <source>
        <strain evidence="7">IoA-00</strain>
    </source>
</reference>
<name>A0A7R8H4R5_LEPSM</name>
<comment type="similarity">
    <text evidence="2">Belongs to the SLC34A transporter family.</text>
</comment>
<keyword evidence="4" id="KW-0812">Transmembrane</keyword>
<dbReference type="InterPro" id="IPR003841">
    <property type="entry name" value="Na/Pi_transpt"/>
</dbReference>
<dbReference type="PANTHER" id="PTHR10010:SF46">
    <property type="entry name" value="SODIUM-DEPENDENT PHOSPHATE TRANSPORT PROTEIN 2B"/>
    <property type="match status" value="1"/>
</dbReference>
<dbReference type="GO" id="GO:0044341">
    <property type="term" value="P:sodium-dependent phosphate transport"/>
    <property type="evidence" value="ECO:0007669"/>
    <property type="project" value="InterPro"/>
</dbReference>
<keyword evidence="8" id="KW-1185">Reference proteome</keyword>
<organism evidence="7 8">
    <name type="scientific">Lepeophtheirus salmonis</name>
    <name type="common">Salmon louse</name>
    <name type="synonym">Caligus salmonis</name>
    <dbReference type="NCBI Taxonomy" id="72036"/>
    <lineage>
        <taxon>Eukaryota</taxon>
        <taxon>Metazoa</taxon>
        <taxon>Ecdysozoa</taxon>
        <taxon>Arthropoda</taxon>
        <taxon>Crustacea</taxon>
        <taxon>Multicrustacea</taxon>
        <taxon>Hexanauplia</taxon>
        <taxon>Copepoda</taxon>
        <taxon>Siphonostomatoida</taxon>
        <taxon>Caligidae</taxon>
        <taxon>Lepeophtheirus</taxon>
    </lineage>
</organism>
<dbReference type="Pfam" id="PF02690">
    <property type="entry name" value="Na_Pi_cotrans"/>
    <property type="match status" value="2"/>
</dbReference>
<dbReference type="Proteomes" id="UP000675881">
    <property type="component" value="Chromosome 14"/>
</dbReference>
<keyword evidence="6" id="KW-0472">Membrane</keyword>
<accession>A0A7R8H4R5</accession>
<evidence type="ECO:0000256" key="4">
    <source>
        <dbReference type="ARBA" id="ARBA00022692"/>
    </source>
</evidence>
<keyword evidence="3" id="KW-1003">Cell membrane</keyword>